<dbReference type="OrthoDB" id="2417874at2759"/>
<evidence type="ECO:0000313" key="2">
    <source>
        <dbReference type="Proteomes" id="UP000717996"/>
    </source>
</evidence>
<dbReference type="Proteomes" id="UP000717996">
    <property type="component" value="Unassembled WGS sequence"/>
</dbReference>
<sequence length="194" mass="22008">MAPVLLRQSDRPALLEYLPGIQSTNDTSPPPVKHLSYADDLEDFLTHPSEWPVFIELLTIYGRASNAKVNLNKTVLVSLSGVGHSSWISLATQQGITWHDRSSHTSVRYLGYPLYHTAAQHDSFLQGLLLKIRRRSSILRERHLSIRGNSIVANTLILSRLWHLLRVVPVPSKWLSEMRSAVRRFVAPFWPTPS</sequence>
<name>A0A9P6XX58_RHIOR</name>
<dbReference type="EMBL" id="JAANIT010003426">
    <property type="protein sequence ID" value="KAG1534148.1"/>
    <property type="molecule type" value="Genomic_DNA"/>
</dbReference>
<dbReference type="AlphaFoldDB" id="A0A9P6XX58"/>
<organism evidence="1 2">
    <name type="scientific">Rhizopus oryzae</name>
    <name type="common">Mucormycosis agent</name>
    <name type="synonym">Rhizopus arrhizus var. delemar</name>
    <dbReference type="NCBI Taxonomy" id="64495"/>
    <lineage>
        <taxon>Eukaryota</taxon>
        <taxon>Fungi</taxon>
        <taxon>Fungi incertae sedis</taxon>
        <taxon>Mucoromycota</taxon>
        <taxon>Mucoromycotina</taxon>
        <taxon>Mucoromycetes</taxon>
        <taxon>Mucorales</taxon>
        <taxon>Mucorineae</taxon>
        <taxon>Rhizopodaceae</taxon>
        <taxon>Rhizopus</taxon>
    </lineage>
</organism>
<gene>
    <name evidence="1" type="ORF">G6F51_012256</name>
</gene>
<reference evidence="1" key="1">
    <citation type="journal article" date="2020" name="Microb. Genom.">
        <title>Genetic diversity of clinical and environmental Mucorales isolates obtained from an investigation of mucormycosis cases among solid organ transplant recipients.</title>
        <authorList>
            <person name="Nguyen M.H."/>
            <person name="Kaul D."/>
            <person name="Muto C."/>
            <person name="Cheng S.J."/>
            <person name="Richter R.A."/>
            <person name="Bruno V.M."/>
            <person name="Liu G."/>
            <person name="Beyhan S."/>
            <person name="Sundermann A.J."/>
            <person name="Mounaud S."/>
            <person name="Pasculle A.W."/>
            <person name="Nierman W.C."/>
            <person name="Driscoll E."/>
            <person name="Cumbie R."/>
            <person name="Clancy C.J."/>
            <person name="Dupont C.L."/>
        </authorList>
    </citation>
    <scope>NUCLEOTIDE SEQUENCE</scope>
    <source>
        <strain evidence="1">GL16</strain>
    </source>
</reference>
<proteinExistence type="predicted"/>
<comment type="caution">
    <text evidence="1">The sequence shown here is derived from an EMBL/GenBank/DDBJ whole genome shotgun (WGS) entry which is preliminary data.</text>
</comment>
<protein>
    <recommendedName>
        <fullName evidence="3">Reverse transcriptase domain-containing protein</fullName>
    </recommendedName>
</protein>
<evidence type="ECO:0000313" key="1">
    <source>
        <dbReference type="EMBL" id="KAG1534148.1"/>
    </source>
</evidence>
<accession>A0A9P6XX58</accession>
<evidence type="ECO:0008006" key="3">
    <source>
        <dbReference type="Google" id="ProtNLM"/>
    </source>
</evidence>